<dbReference type="SUPFAM" id="SSF81901">
    <property type="entry name" value="HCP-like"/>
    <property type="match status" value="1"/>
</dbReference>
<dbReference type="SMART" id="SM00671">
    <property type="entry name" value="SEL1"/>
    <property type="match status" value="7"/>
</dbReference>
<dbReference type="PANTHER" id="PTHR46430:SF2">
    <property type="entry name" value="CHITIN SYNTHASE REGULATORY FACTOR 4"/>
    <property type="match status" value="1"/>
</dbReference>
<protein>
    <submittedName>
        <fullName evidence="3">HCP-like protein</fullName>
    </submittedName>
</protein>
<evidence type="ECO:0000256" key="2">
    <source>
        <dbReference type="SAM" id="MobiDB-lite"/>
    </source>
</evidence>
<organism evidence="3 4">
    <name type="scientific">Fistulina hepatica ATCC 64428</name>
    <dbReference type="NCBI Taxonomy" id="1128425"/>
    <lineage>
        <taxon>Eukaryota</taxon>
        <taxon>Fungi</taxon>
        <taxon>Dikarya</taxon>
        <taxon>Basidiomycota</taxon>
        <taxon>Agaricomycotina</taxon>
        <taxon>Agaricomycetes</taxon>
        <taxon>Agaricomycetidae</taxon>
        <taxon>Agaricales</taxon>
        <taxon>Fistulinaceae</taxon>
        <taxon>Fistulina</taxon>
    </lineage>
</organism>
<proteinExistence type="predicted"/>
<keyword evidence="4" id="KW-1185">Reference proteome</keyword>
<dbReference type="AlphaFoldDB" id="A0A0D7AAX6"/>
<reference evidence="3 4" key="1">
    <citation type="journal article" date="2015" name="Fungal Genet. Biol.">
        <title>Evolution of novel wood decay mechanisms in Agaricales revealed by the genome sequences of Fistulina hepatica and Cylindrobasidium torrendii.</title>
        <authorList>
            <person name="Floudas D."/>
            <person name="Held B.W."/>
            <person name="Riley R."/>
            <person name="Nagy L.G."/>
            <person name="Koehler G."/>
            <person name="Ransdell A.S."/>
            <person name="Younus H."/>
            <person name="Chow J."/>
            <person name="Chiniquy J."/>
            <person name="Lipzen A."/>
            <person name="Tritt A."/>
            <person name="Sun H."/>
            <person name="Haridas S."/>
            <person name="LaButti K."/>
            <person name="Ohm R.A."/>
            <person name="Kues U."/>
            <person name="Blanchette R.A."/>
            <person name="Grigoriev I.V."/>
            <person name="Minto R.E."/>
            <person name="Hibbett D.S."/>
        </authorList>
    </citation>
    <scope>NUCLEOTIDE SEQUENCE [LARGE SCALE GENOMIC DNA]</scope>
    <source>
        <strain evidence="3 4">ATCC 64428</strain>
    </source>
</reference>
<dbReference type="InterPro" id="IPR006597">
    <property type="entry name" value="Sel1-like"/>
</dbReference>
<evidence type="ECO:0000256" key="1">
    <source>
        <dbReference type="ARBA" id="ARBA00022737"/>
    </source>
</evidence>
<evidence type="ECO:0000313" key="4">
    <source>
        <dbReference type="Proteomes" id="UP000054144"/>
    </source>
</evidence>
<dbReference type="InterPro" id="IPR051726">
    <property type="entry name" value="Chitin_Synth_Reg"/>
</dbReference>
<dbReference type="InterPro" id="IPR011990">
    <property type="entry name" value="TPR-like_helical_dom_sf"/>
</dbReference>
<evidence type="ECO:0000313" key="3">
    <source>
        <dbReference type="EMBL" id="KIY47800.1"/>
    </source>
</evidence>
<feature type="region of interest" description="Disordered" evidence="2">
    <location>
        <begin position="414"/>
        <end position="557"/>
    </location>
</feature>
<dbReference type="EMBL" id="KN881928">
    <property type="protein sequence ID" value="KIY47800.1"/>
    <property type="molecule type" value="Genomic_DNA"/>
</dbReference>
<dbReference type="OrthoDB" id="272077at2759"/>
<dbReference type="Proteomes" id="UP000054144">
    <property type="component" value="Unassembled WGS sequence"/>
</dbReference>
<dbReference type="Gene3D" id="1.25.40.10">
    <property type="entry name" value="Tetratricopeptide repeat domain"/>
    <property type="match status" value="2"/>
</dbReference>
<accession>A0A0D7AAX6</accession>
<name>A0A0D7AAX6_9AGAR</name>
<dbReference type="PANTHER" id="PTHR46430">
    <property type="entry name" value="PROTEIN SKT5-RELATED"/>
    <property type="match status" value="1"/>
</dbReference>
<gene>
    <name evidence="3" type="ORF">FISHEDRAFT_44691</name>
</gene>
<keyword evidence="1" id="KW-0677">Repeat</keyword>
<sequence length="569" mass="61342">MSAAVRPTIILQSLSNAVATGVLQSSAPVGPRPLVRSSSLSSPSLTAPLPTVGGLTKALPSIQAVGQSAESQIGWCTDVFFLVDRQRTDKVSWDPAFADLASGSAAIEDPQLRQLADVAVGLVLELSEGNFTGPSAVSSAEARFHRACLETSGAIPHLIARNKKQAFRNFELAAEGGYAHAWFRIGRDYESVNDQIRAVDCYERGAQAGDEACIYRIAMCHMFGQLGVPAYPISAIPHLARAATLCSMRVPHAAYVLALLLLDENENGNVQPVREIARRHLERAAYFHYAPAQLKIGQCYEHAIAPFSHDPVLSVVYYTFASEQGVPEADVALSKWYLCGSGVAGGFGKDERLAVVFADKAARKGIPSGEFAMGYYAEVGIGMPKDIARAREWYQRASAKGYQQARDRLAALTQPAPQVLSGREHETQLTRQRTSAKQRSQAMAMPTVPPYAHAPALEASVPPPTTARPPYQVSRPHRAQVPPHNGRLQHAQGAPPNARPAHAQSPPPPLHMQQQAPRPVVRPANQAPVPLQPAPTNQEPAKVPKKGPTTFEEMGFQGAKAEKNECVVM</sequence>
<dbReference type="Pfam" id="PF08238">
    <property type="entry name" value="Sel1"/>
    <property type="match status" value="7"/>
</dbReference>
<feature type="compositionally biased region" description="Polar residues" evidence="2">
    <location>
        <begin position="429"/>
        <end position="441"/>
    </location>
</feature>